<gene>
    <name evidence="8" type="primary">fmt</name>
    <name evidence="11" type="ORF">A2Y82_04645</name>
</gene>
<dbReference type="FunFam" id="3.40.50.12230:FF:000001">
    <property type="entry name" value="Methionyl-tRNA formyltransferase"/>
    <property type="match status" value="1"/>
</dbReference>
<dbReference type="InterPro" id="IPR005794">
    <property type="entry name" value="Fmt"/>
</dbReference>
<protein>
    <recommendedName>
        <fullName evidence="4 8">Methionyl-tRNA formyltransferase</fullName>
        <ecNumber evidence="3 8">2.1.2.9</ecNumber>
    </recommendedName>
</protein>
<dbReference type="EC" id="2.1.2.9" evidence="3 8"/>
<dbReference type="Proteomes" id="UP000176498">
    <property type="component" value="Unassembled WGS sequence"/>
</dbReference>
<feature type="domain" description="Formyl transferase C-terminal" evidence="10">
    <location>
        <begin position="209"/>
        <end position="303"/>
    </location>
</feature>
<dbReference type="AlphaFoldDB" id="A0A1G1XQZ1"/>
<dbReference type="SUPFAM" id="SSF50486">
    <property type="entry name" value="FMT C-terminal domain-like"/>
    <property type="match status" value="1"/>
</dbReference>
<dbReference type="Gene3D" id="3.10.25.10">
    <property type="entry name" value="Formyl transferase, C-terminal domain"/>
    <property type="match status" value="1"/>
</dbReference>
<evidence type="ECO:0000256" key="6">
    <source>
        <dbReference type="ARBA" id="ARBA00022917"/>
    </source>
</evidence>
<comment type="similarity">
    <text evidence="2 8">Belongs to the Fmt family.</text>
</comment>
<evidence type="ECO:0000313" key="12">
    <source>
        <dbReference type="Proteomes" id="UP000176498"/>
    </source>
</evidence>
<dbReference type="InterPro" id="IPR011034">
    <property type="entry name" value="Formyl_transferase-like_C_sf"/>
</dbReference>
<reference evidence="11 12" key="1">
    <citation type="journal article" date="2016" name="Nat. Commun.">
        <title>Thousands of microbial genomes shed light on interconnected biogeochemical processes in an aquifer system.</title>
        <authorList>
            <person name="Anantharaman K."/>
            <person name="Brown C.T."/>
            <person name="Hug L.A."/>
            <person name="Sharon I."/>
            <person name="Castelle C.J."/>
            <person name="Probst A.J."/>
            <person name="Thomas B.C."/>
            <person name="Singh A."/>
            <person name="Wilkins M.J."/>
            <person name="Karaoz U."/>
            <person name="Brodie E.L."/>
            <person name="Williams K.H."/>
            <person name="Hubbard S.S."/>
            <person name="Banfield J.F."/>
        </authorList>
    </citation>
    <scope>NUCLEOTIDE SEQUENCE [LARGE SCALE GENOMIC DNA]</scope>
</reference>
<sequence length="312" mass="35112">MNLKDYKIIFMGTPDFGAPVFLALIDKFNIVAAVTQPDKKVGRKQEITQSPIKKIALKNKIEVLQPEKVRDNAEFIQRVKSLQPDLIIVVAYGFILPKEILEIPKFGAINIHASLLPKYRGASPIQTAILNGDKETGISIILIDDKMDHGPLLEQRTITINDNDNFESLHDKLAQLGADLLLDTLPKYISGEIKPVSQKESQATYCQLIKKEDGKIDWSKPAEEIERQIKSYTPWPGAFTFWEGKQLKFIKALVIKAQNQNIGEVFKINEGIGVKCGKDALEVLELQLESKKPMNVKEFLNGYPEIIGFRLS</sequence>
<comment type="caution">
    <text evidence="11">The sequence shown here is derived from an EMBL/GenBank/DDBJ whole genome shotgun (WGS) entry which is preliminary data.</text>
</comment>
<evidence type="ECO:0000256" key="1">
    <source>
        <dbReference type="ARBA" id="ARBA00002606"/>
    </source>
</evidence>
<evidence type="ECO:0000256" key="7">
    <source>
        <dbReference type="ARBA" id="ARBA00048558"/>
    </source>
</evidence>
<dbReference type="NCBIfam" id="TIGR00460">
    <property type="entry name" value="fmt"/>
    <property type="match status" value="1"/>
</dbReference>
<evidence type="ECO:0000256" key="5">
    <source>
        <dbReference type="ARBA" id="ARBA00022679"/>
    </source>
</evidence>
<dbReference type="GO" id="GO:0005829">
    <property type="term" value="C:cytosol"/>
    <property type="evidence" value="ECO:0007669"/>
    <property type="project" value="TreeGrafter"/>
</dbReference>
<name>A0A1G1XQZ1_9BACT</name>
<dbReference type="SUPFAM" id="SSF53328">
    <property type="entry name" value="Formyltransferase"/>
    <property type="match status" value="1"/>
</dbReference>
<comment type="catalytic activity">
    <reaction evidence="7 8">
        <text>L-methionyl-tRNA(fMet) + (6R)-10-formyltetrahydrofolate = N-formyl-L-methionyl-tRNA(fMet) + (6S)-5,6,7,8-tetrahydrofolate + H(+)</text>
        <dbReference type="Rhea" id="RHEA:24380"/>
        <dbReference type="Rhea" id="RHEA-COMP:9952"/>
        <dbReference type="Rhea" id="RHEA-COMP:9953"/>
        <dbReference type="ChEBI" id="CHEBI:15378"/>
        <dbReference type="ChEBI" id="CHEBI:57453"/>
        <dbReference type="ChEBI" id="CHEBI:78530"/>
        <dbReference type="ChEBI" id="CHEBI:78844"/>
        <dbReference type="ChEBI" id="CHEBI:195366"/>
        <dbReference type="EC" id="2.1.2.9"/>
    </reaction>
</comment>
<dbReference type="InterPro" id="IPR044135">
    <property type="entry name" value="Met-tRNA-FMT_C"/>
</dbReference>
<evidence type="ECO:0000256" key="8">
    <source>
        <dbReference type="HAMAP-Rule" id="MF_00182"/>
    </source>
</evidence>
<dbReference type="Gene3D" id="3.40.50.170">
    <property type="entry name" value="Formyl transferase, N-terminal domain"/>
    <property type="match status" value="1"/>
</dbReference>
<dbReference type="GO" id="GO:0004479">
    <property type="term" value="F:methionyl-tRNA formyltransferase activity"/>
    <property type="evidence" value="ECO:0007669"/>
    <property type="project" value="UniProtKB-UniRule"/>
</dbReference>
<dbReference type="InterPro" id="IPR005793">
    <property type="entry name" value="Formyl_trans_C"/>
</dbReference>
<keyword evidence="6 8" id="KW-0648">Protein biosynthesis</keyword>
<evidence type="ECO:0000256" key="2">
    <source>
        <dbReference type="ARBA" id="ARBA00010699"/>
    </source>
</evidence>
<feature type="binding site" evidence="8">
    <location>
        <begin position="114"/>
        <end position="117"/>
    </location>
    <ligand>
        <name>(6S)-5,6,7,8-tetrahydrofolate</name>
        <dbReference type="ChEBI" id="CHEBI:57453"/>
    </ligand>
</feature>
<accession>A0A1G1XQZ1</accession>
<evidence type="ECO:0000259" key="10">
    <source>
        <dbReference type="Pfam" id="PF02911"/>
    </source>
</evidence>
<evidence type="ECO:0000313" key="11">
    <source>
        <dbReference type="EMBL" id="OGY42428.1"/>
    </source>
</evidence>
<dbReference type="InterPro" id="IPR037022">
    <property type="entry name" value="Formyl_trans_C_sf"/>
</dbReference>
<dbReference type="InterPro" id="IPR036477">
    <property type="entry name" value="Formyl_transf_N_sf"/>
</dbReference>
<dbReference type="Pfam" id="PF02911">
    <property type="entry name" value="Formyl_trans_C"/>
    <property type="match status" value="1"/>
</dbReference>
<feature type="domain" description="Formyl transferase N-terminal" evidence="9">
    <location>
        <begin position="7"/>
        <end position="184"/>
    </location>
</feature>
<dbReference type="EMBL" id="MHHZ01000004">
    <property type="protein sequence ID" value="OGY42428.1"/>
    <property type="molecule type" value="Genomic_DNA"/>
</dbReference>
<evidence type="ECO:0000256" key="4">
    <source>
        <dbReference type="ARBA" id="ARBA00016014"/>
    </source>
</evidence>
<organism evidence="11 12">
    <name type="scientific">Candidatus Buchananbacteria bacterium RBG_13_36_9</name>
    <dbReference type="NCBI Taxonomy" id="1797530"/>
    <lineage>
        <taxon>Bacteria</taxon>
        <taxon>Candidatus Buchananiibacteriota</taxon>
    </lineage>
</organism>
<proteinExistence type="inferred from homology"/>
<comment type="function">
    <text evidence="1 8">Attaches a formyl group to the free amino group of methionyl-tRNA(fMet). The formyl group appears to play a dual role in the initiator identity of N-formylmethionyl-tRNA by promoting its recognition by IF2 and preventing the misappropriation of this tRNA by the elongation apparatus.</text>
</comment>
<dbReference type="HAMAP" id="MF_00182">
    <property type="entry name" value="Formyl_trans"/>
    <property type="match status" value="1"/>
</dbReference>
<dbReference type="PANTHER" id="PTHR11138">
    <property type="entry name" value="METHIONYL-TRNA FORMYLTRANSFERASE"/>
    <property type="match status" value="1"/>
</dbReference>
<dbReference type="InterPro" id="IPR002376">
    <property type="entry name" value="Formyl_transf_N"/>
</dbReference>
<dbReference type="CDD" id="cd08646">
    <property type="entry name" value="FMT_core_Met-tRNA-FMT_N"/>
    <property type="match status" value="1"/>
</dbReference>
<evidence type="ECO:0000259" key="9">
    <source>
        <dbReference type="Pfam" id="PF00551"/>
    </source>
</evidence>
<keyword evidence="5 8" id="KW-0808">Transferase</keyword>
<dbReference type="CDD" id="cd08704">
    <property type="entry name" value="Met_tRNA_FMT_C"/>
    <property type="match status" value="1"/>
</dbReference>
<dbReference type="InterPro" id="IPR041711">
    <property type="entry name" value="Met-tRNA-FMT_N"/>
</dbReference>
<evidence type="ECO:0000256" key="3">
    <source>
        <dbReference type="ARBA" id="ARBA00012261"/>
    </source>
</evidence>
<dbReference type="PANTHER" id="PTHR11138:SF5">
    <property type="entry name" value="METHIONYL-TRNA FORMYLTRANSFERASE, MITOCHONDRIAL"/>
    <property type="match status" value="1"/>
</dbReference>
<dbReference type="Pfam" id="PF00551">
    <property type="entry name" value="Formyl_trans_N"/>
    <property type="match status" value="1"/>
</dbReference>